<dbReference type="AlphaFoldDB" id="A0A2S7K721"/>
<sequence length="168" mass="18957">MAIGCLIALLAPMFLYVAGSFAIWSITSFDNLTYARTFFSRRVQIEEVIASKRWHDGGFGCTYAAVVFTEETAKKIRTSGPDALFSKPDRSKANSAAYWDGEWRPTPMPDDSRLKAMFDNCLHEINPDYTKVIQGMFNEHGSYYSTSRTRVGVISEKTRIAIVLRFGD</sequence>
<dbReference type="EMBL" id="PJCH01000005">
    <property type="protein sequence ID" value="PQA88324.1"/>
    <property type="molecule type" value="Genomic_DNA"/>
</dbReference>
<evidence type="ECO:0000313" key="2">
    <source>
        <dbReference type="Proteomes" id="UP000239504"/>
    </source>
</evidence>
<proteinExistence type="predicted"/>
<accession>A0A2S7K721</accession>
<evidence type="ECO:0000313" key="1">
    <source>
        <dbReference type="EMBL" id="PQA88324.1"/>
    </source>
</evidence>
<name>A0A2S7K721_9PROT</name>
<dbReference type="Proteomes" id="UP000239504">
    <property type="component" value="Unassembled WGS sequence"/>
</dbReference>
<keyword evidence="2" id="KW-1185">Reference proteome</keyword>
<gene>
    <name evidence="1" type="ORF">CW354_08470</name>
</gene>
<organism evidence="1 2">
    <name type="scientific">Hyphococcus luteus</name>
    <dbReference type="NCBI Taxonomy" id="2058213"/>
    <lineage>
        <taxon>Bacteria</taxon>
        <taxon>Pseudomonadati</taxon>
        <taxon>Pseudomonadota</taxon>
        <taxon>Alphaproteobacteria</taxon>
        <taxon>Parvularculales</taxon>
        <taxon>Parvularculaceae</taxon>
        <taxon>Hyphococcus</taxon>
    </lineage>
</organism>
<comment type="caution">
    <text evidence="1">The sequence shown here is derived from an EMBL/GenBank/DDBJ whole genome shotgun (WGS) entry which is preliminary data.</text>
</comment>
<protein>
    <submittedName>
        <fullName evidence="1">Uncharacterized protein</fullName>
    </submittedName>
</protein>
<reference evidence="1 2" key="1">
    <citation type="submission" date="2017-12" db="EMBL/GenBank/DDBJ databases">
        <authorList>
            <person name="Hurst M.R.H."/>
        </authorList>
    </citation>
    <scope>NUCLEOTIDE SEQUENCE [LARGE SCALE GENOMIC DNA]</scope>
    <source>
        <strain evidence="1 2">SY-3-19</strain>
    </source>
</reference>